<reference evidence="2 3" key="1">
    <citation type="journal article" date="2019" name="Nat. Microbiol.">
        <title>Wide diversity of methane and short-chain alkane metabolisms in uncultured archaea.</title>
        <authorList>
            <person name="Borrel G."/>
            <person name="Adam P.S."/>
            <person name="McKay L.J."/>
            <person name="Chen L.X."/>
            <person name="Sierra-Garcia I.N."/>
            <person name="Sieber C.M."/>
            <person name="Letourneur Q."/>
            <person name="Ghozlane A."/>
            <person name="Andersen G.L."/>
            <person name="Li W.J."/>
            <person name="Hallam S.J."/>
            <person name="Muyzer G."/>
            <person name="de Oliveira V.M."/>
            <person name="Inskeep W.P."/>
            <person name="Banfield J.F."/>
            <person name="Gribaldo S."/>
        </authorList>
    </citation>
    <scope>NUCLEOTIDE SEQUENCE [LARGE SCALE GENOMIC DNA]</scope>
    <source>
        <strain evidence="2">NM1b</strain>
    </source>
</reference>
<protein>
    <submittedName>
        <fullName evidence="2">Enoyl-CoA hydratase</fullName>
    </submittedName>
</protein>
<dbReference type="CDD" id="cd06558">
    <property type="entry name" value="crotonase-like"/>
    <property type="match status" value="1"/>
</dbReference>
<dbReference type="SUPFAM" id="SSF52096">
    <property type="entry name" value="ClpP/crotonase"/>
    <property type="match status" value="1"/>
</dbReference>
<comment type="caution">
    <text evidence="2">The sequence shown here is derived from an EMBL/GenBank/DDBJ whole genome shotgun (WGS) entry which is preliminary data.</text>
</comment>
<name>A0A520KUA3_9EURY</name>
<comment type="similarity">
    <text evidence="1">Belongs to the enoyl-CoA hydratase/isomerase family.</text>
</comment>
<dbReference type="Proteomes" id="UP000320766">
    <property type="component" value="Unassembled WGS sequence"/>
</dbReference>
<accession>A0A520KUA3</accession>
<proteinExistence type="inferred from homology"/>
<dbReference type="Pfam" id="PF00378">
    <property type="entry name" value="ECH_1"/>
    <property type="match status" value="1"/>
</dbReference>
<dbReference type="Gene3D" id="1.10.12.10">
    <property type="entry name" value="Lyase 2-enoyl-coa Hydratase, Chain A, domain 2"/>
    <property type="match status" value="1"/>
</dbReference>
<evidence type="ECO:0000313" key="2">
    <source>
        <dbReference type="EMBL" id="RZN65987.1"/>
    </source>
</evidence>
<dbReference type="Gene3D" id="3.90.226.10">
    <property type="entry name" value="2-enoyl-CoA Hydratase, Chain A, domain 1"/>
    <property type="match status" value="1"/>
</dbReference>
<sequence length="261" mass="29105">MDYKTIIYEKDENGIATITFNRPERLNAINFLMFWEMREVLKEMSEDEEVKVAIFTGAGRAFSSGADLDLEGGLPEEVKIDMDDLAQKGLILDLFDFEKPTIAAVNGVAVGGGWNIAQACDLVYASEKATMCYIFVKRALLPEMGSTYLLPRSVGMHRAKELFFFGDTFDAKKALKLGLVNKVLPAEELMIEVKKAAEKLAKGPATVLKLMKKIVNSQLREDISHALDLENAGYSKTVGSEDFLEAVTAFIEKREPRFTEK</sequence>
<dbReference type="PANTHER" id="PTHR43684">
    <property type="match status" value="1"/>
</dbReference>
<dbReference type="InterPro" id="IPR001753">
    <property type="entry name" value="Enoyl-CoA_hydra/iso"/>
</dbReference>
<dbReference type="InterPro" id="IPR029045">
    <property type="entry name" value="ClpP/crotonase-like_dom_sf"/>
</dbReference>
<dbReference type="EMBL" id="RXIL01000176">
    <property type="protein sequence ID" value="RZN65987.1"/>
    <property type="molecule type" value="Genomic_DNA"/>
</dbReference>
<organism evidence="2 3">
    <name type="scientific">Candidatus Methanolliviera hydrocarbonicum</name>
    <dbReference type="NCBI Taxonomy" id="2491085"/>
    <lineage>
        <taxon>Archaea</taxon>
        <taxon>Methanobacteriati</taxon>
        <taxon>Methanobacteriota</taxon>
        <taxon>Candidatus Methanoliparia</taxon>
        <taxon>Candidatus Methanoliparales</taxon>
        <taxon>Candidatus Methanollivieraceae</taxon>
        <taxon>Candidatus Methanolliviera</taxon>
    </lineage>
</organism>
<evidence type="ECO:0000256" key="1">
    <source>
        <dbReference type="ARBA" id="ARBA00005254"/>
    </source>
</evidence>
<dbReference type="PANTHER" id="PTHR43684:SF4">
    <property type="entry name" value="ENOYL-COA HYDRATASE_ISOMERASE FAMILY PROTEIN (AFU_ORTHOLOGUE AFUA_1G01890)"/>
    <property type="match status" value="1"/>
</dbReference>
<dbReference type="InterPro" id="IPR014748">
    <property type="entry name" value="Enoyl-CoA_hydra_C"/>
</dbReference>
<dbReference type="InterPro" id="IPR051053">
    <property type="entry name" value="ECH/Chromodomain_protein"/>
</dbReference>
<evidence type="ECO:0000313" key="3">
    <source>
        <dbReference type="Proteomes" id="UP000320766"/>
    </source>
</evidence>
<gene>
    <name evidence="2" type="ORF">EF807_08930</name>
</gene>
<dbReference type="AlphaFoldDB" id="A0A520KUA3"/>